<keyword evidence="2" id="KW-1185">Reference proteome</keyword>
<gene>
    <name evidence="1" type="ORF">HUJ06_013186</name>
</gene>
<dbReference type="Proteomes" id="UP000607653">
    <property type="component" value="Unassembled WGS sequence"/>
</dbReference>
<sequence length="69" mass="8258">MVEKEGNFVEILQSNSYQMKPTSCLTVEEKENSKNNINNRKLMQRMIRDNGRLMELMMELFDMKVNRLD</sequence>
<comment type="caution">
    <text evidence="1">The sequence shown here is derived from an EMBL/GenBank/DDBJ whole genome shotgun (WGS) entry which is preliminary data.</text>
</comment>
<organism evidence="1 2">
    <name type="scientific">Nelumbo nucifera</name>
    <name type="common">Sacred lotus</name>
    <dbReference type="NCBI Taxonomy" id="4432"/>
    <lineage>
        <taxon>Eukaryota</taxon>
        <taxon>Viridiplantae</taxon>
        <taxon>Streptophyta</taxon>
        <taxon>Embryophyta</taxon>
        <taxon>Tracheophyta</taxon>
        <taxon>Spermatophyta</taxon>
        <taxon>Magnoliopsida</taxon>
        <taxon>Proteales</taxon>
        <taxon>Nelumbonaceae</taxon>
        <taxon>Nelumbo</taxon>
    </lineage>
</organism>
<accession>A0A822YXR5</accession>
<dbReference type="AlphaFoldDB" id="A0A822YXR5"/>
<reference evidence="1 2" key="1">
    <citation type="journal article" date="2020" name="Mol. Biol. Evol.">
        <title>Distinct Expression and Methylation Patterns for Genes with Different Fates following a Single Whole-Genome Duplication in Flowering Plants.</title>
        <authorList>
            <person name="Shi T."/>
            <person name="Rahmani R.S."/>
            <person name="Gugger P.F."/>
            <person name="Wang M."/>
            <person name="Li H."/>
            <person name="Zhang Y."/>
            <person name="Li Z."/>
            <person name="Wang Q."/>
            <person name="Van de Peer Y."/>
            <person name="Marchal K."/>
            <person name="Chen J."/>
        </authorList>
    </citation>
    <scope>NUCLEOTIDE SEQUENCE [LARGE SCALE GENOMIC DNA]</scope>
    <source>
        <tissue evidence="1">Leaf</tissue>
    </source>
</reference>
<protein>
    <submittedName>
        <fullName evidence="1">Uncharacterized protein</fullName>
    </submittedName>
</protein>
<proteinExistence type="predicted"/>
<name>A0A822YXR5_NELNU</name>
<dbReference type="EMBL" id="DUZY01000005">
    <property type="protein sequence ID" value="DAD38864.1"/>
    <property type="molecule type" value="Genomic_DNA"/>
</dbReference>
<evidence type="ECO:0000313" key="1">
    <source>
        <dbReference type="EMBL" id="DAD38864.1"/>
    </source>
</evidence>
<evidence type="ECO:0000313" key="2">
    <source>
        <dbReference type="Proteomes" id="UP000607653"/>
    </source>
</evidence>